<reference evidence="2" key="1">
    <citation type="submission" date="2021-03" db="EMBL/GenBank/DDBJ databases">
        <authorList>
            <person name="Bekaert M."/>
        </authorList>
    </citation>
    <scope>NUCLEOTIDE SEQUENCE</scope>
</reference>
<dbReference type="OrthoDB" id="6142418at2759"/>
<evidence type="ECO:0000313" key="3">
    <source>
        <dbReference type="Proteomes" id="UP000683360"/>
    </source>
</evidence>
<accession>A0A8S3QHD1</accession>
<evidence type="ECO:0000313" key="2">
    <source>
        <dbReference type="EMBL" id="CAG2194626.1"/>
    </source>
</evidence>
<dbReference type="AlphaFoldDB" id="A0A8S3QHD1"/>
<keyword evidence="3" id="KW-1185">Reference proteome</keyword>
<protein>
    <recommendedName>
        <fullName evidence="1">F5/8 type C domain-containing protein</fullName>
    </recommendedName>
</protein>
<sequence>MKLQAKEMSKYQIHKNIMTRFIVFNPVEYRWYPSMRVELYGCKRNDVASNDISTIIGTNIEYDTVWIPSQSPVIIDRHISIRPLATLTIQAGVSVIFTSSDAGIDVYGTLKVNGIEAVETIFTSSFPVTSKKEQWKGISHQPGGNISLWYAVVRQANIGIQGDSIGIHLGHSNIYSCNTGIQLSGGTTSNATSEHEISVSTFTILHTRSVHNTYGIRLHGSVQRPHIYIDHAGFSFNNKHGLVIANWNDASSTDTVLHLYNSKLNDNSESGLLSSISYTKLLLSLVIQNSCFSRNGENGLYLFSSYYEPTAIFDISYSDFEENGYNGVEYKYRCWYCDLNLNNSLRHNHFTHNKRFQIVLSLTNHDDKPVIMNFVLANNTIEKHSYNERYAVSIGANRLIECLKSLIILFYDLHGGFEINSDSDSSVQVNMKNNIFENIYGEKCPSSIFQTQD</sequence>
<dbReference type="Proteomes" id="UP000683360">
    <property type="component" value="Unassembled WGS sequence"/>
</dbReference>
<gene>
    <name evidence="2" type="ORF">MEDL_9642</name>
</gene>
<evidence type="ECO:0000259" key="1">
    <source>
        <dbReference type="PROSITE" id="PS01286"/>
    </source>
</evidence>
<dbReference type="EMBL" id="CAJPWZ010000487">
    <property type="protein sequence ID" value="CAG2194626.1"/>
    <property type="molecule type" value="Genomic_DNA"/>
</dbReference>
<comment type="caution">
    <text evidence="2">The sequence shown here is derived from an EMBL/GenBank/DDBJ whole genome shotgun (WGS) entry which is preliminary data.</text>
</comment>
<dbReference type="InterPro" id="IPR000421">
    <property type="entry name" value="FA58C"/>
</dbReference>
<dbReference type="Gene3D" id="2.60.120.260">
    <property type="entry name" value="Galactose-binding domain-like"/>
    <property type="match status" value="1"/>
</dbReference>
<name>A0A8S3QHD1_MYTED</name>
<feature type="domain" description="F5/8 type C" evidence="1">
    <location>
        <begin position="26"/>
        <end position="42"/>
    </location>
</feature>
<dbReference type="PROSITE" id="PS01286">
    <property type="entry name" value="FA58C_2"/>
    <property type="match status" value="1"/>
</dbReference>
<proteinExistence type="predicted"/>
<organism evidence="2 3">
    <name type="scientific">Mytilus edulis</name>
    <name type="common">Blue mussel</name>
    <dbReference type="NCBI Taxonomy" id="6550"/>
    <lineage>
        <taxon>Eukaryota</taxon>
        <taxon>Metazoa</taxon>
        <taxon>Spiralia</taxon>
        <taxon>Lophotrochozoa</taxon>
        <taxon>Mollusca</taxon>
        <taxon>Bivalvia</taxon>
        <taxon>Autobranchia</taxon>
        <taxon>Pteriomorphia</taxon>
        <taxon>Mytilida</taxon>
        <taxon>Mytiloidea</taxon>
        <taxon>Mytilidae</taxon>
        <taxon>Mytilinae</taxon>
        <taxon>Mytilus</taxon>
    </lineage>
</organism>